<evidence type="ECO:0000313" key="6">
    <source>
        <dbReference type="Proteomes" id="UP000199417"/>
    </source>
</evidence>
<dbReference type="Pfam" id="PF08291">
    <property type="entry name" value="Peptidase_M15_3"/>
    <property type="match status" value="1"/>
</dbReference>
<dbReference type="SUPFAM" id="SSF55166">
    <property type="entry name" value="Hedgehog/DD-peptidase"/>
    <property type="match status" value="1"/>
</dbReference>
<reference evidence="5 6" key="1">
    <citation type="submission" date="2016-10" db="EMBL/GenBank/DDBJ databases">
        <authorList>
            <person name="de Groot N.N."/>
        </authorList>
    </citation>
    <scope>NUCLEOTIDE SEQUENCE [LARGE SCALE GENOMIC DNA]</scope>
    <source>
        <strain evidence="5 6">JCM 11308</strain>
    </source>
</reference>
<feature type="region of interest" description="Disordered" evidence="1">
    <location>
        <begin position="712"/>
        <end position="750"/>
    </location>
</feature>
<proteinExistence type="predicted"/>
<feature type="domain" description="Phage tail lysozyme" evidence="4">
    <location>
        <begin position="941"/>
        <end position="1127"/>
    </location>
</feature>
<dbReference type="InterPro" id="IPR013230">
    <property type="entry name" value="Peptidase_M15A_C"/>
</dbReference>
<feature type="region of interest" description="Disordered" evidence="1">
    <location>
        <begin position="904"/>
        <end position="935"/>
    </location>
</feature>
<feature type="domain" description="DUF2272" evidence="3">
    <location>
        <begin position="163"/>
        <end position="302"/>
    </location>
</feature>
<feature type="region of interest" description="Disordered" evidence="1">
    <location>
        <begin position="1"/>
        <end position="23"/>
    </location>
</feature>
<feature type="compositionally biased region" description="Acidic residues" evidence="1">
    <location>
        <begin position="641"/>
        <end position="652"/>
    </location>
</feature>
<evidence type="ECO:0000256" key="1">
    <source>
        <dbReference type="SAM" id="MobiDB-lite"/>
    </source>
</evidence>
<feature type="compositionally biased region" description="Acidic residues" evidence="1">
    <location>
        <begin position="597"/>
        <end position="614"/>
    </location>
</feature>
<evidence type="ECO:0000313" key="5">
    <source>
        <dbReference type="EMBL" id="SDD02766.1"/>
    </source>
</evidence>
<gene>
    <name evidence="5" type="ORF">SAMN05444580_102436</name>
</gene>
<dbReference type="InterPro" id="IPR029058">
    <property type="entry name" value="AB_hydrolase_fold"/>
</dbReference>
<name>A0A1G6RFU4_9NOCA</name>
<dbReference type="Gene3D" id="3.40.50.1820">
    <property type="entry name" value="alpha/beta hydrolase"/>
    <property type="match status" value="1"/>
</dbReference>
<keyword evidence="6" id="KW-1185">Reference proteome</keyword>
<dbReference type="Pfam" id="PF18013">
    <property type="entry name" value="Phage_lysozyme2"/>
    <property type="match status" value="1"/>
</dbReference>
<feature type="compositionally biased region" description="Acidic residues" evidence="1">
    <location>
        <begin position="51"/>
        <end position="60"/>
    </location>
</feature>
<dbReference type="Gene3D" id="1.10.530.10">
    <property type="match status" value="1"/>
</dbReference>
<dbReference type="Gene3D" id="3.30.1380.10">
    <property type="match status" value="1"/>
</dbReference>
<dbReference type="InterPro" id="IPR009045">
    <property type="entry name" value="Zn_M74/Hedgehog-like"/>
</dbReference>
<evidence type="ECO:0000259" key="4">
    <source>
        <dbReference type="Pfam" id="PF18013"/>
    </source>
</evidence>
<dbReference type="RefSeq" id="WP_072846379.1">
    <property type="nucleotide sequence ID" value="NZ_FNAB01000002.1"/>
</dbReference>
<feature type="compositionally biased region" description="Acidic residues" evidence="1">
    <location>
        <begin position="712"/>
        <end position="721"/>
    </location>
</feature>
<feature type="compositionally biased region" description="Basic and acidic residues" evidence="1">
    <location>
        <begin position="736"/>
        <end position="747"/>
    </location>
</feature>
<dbReference type="STRING" id="168276.SAMN05444580_102436"/>
<dbReference type="Proteomes" id="UP000199417">
    <property type="component" value="Unassembled WGS sequence"/>
</dbReference>
<accession>A0A1G6RFU4</accession>
<sequence length="1133" mass="124117">MLDSSTEFALDGEPSVFAESQPDSDTFEWSMQEDVFATPETTFELSGEPESSWETEEEDETWRANPADLESYADEVDYEGEDYANAGGFDEVAPGEETELDTYHQSRRRAATPAVPGALCGAIARIAEQEFKRWRPSGTRSLTETDPGATPILQDYYRNGVGTTATAAQLQSTEFQKAHPWSAVFVSWVMRKAGAGRTFAYSAAHQNYIRAARRNRLTQNAASPFWAYRVTEVVPQVGDLVCASRANSGATYDNIADPQRRRTHCDIVTAVRPGSIRVIGGNVRQNVDEKTILTHPDGRLRLDGPQSRFFAVIKCQAGAVAPRPSPVPTPLAGVAAGKLVVKQLPLLRSHAGTPPDLVLKWNAMAQPSVVDVVVHLHGHHGGGWDIDINARKLPISGLDFADPANPAALGRTAPTLLVLPRGHHDPQTSKGYNPARYTFPALTRPGGLQQLVDEALARFAAQTGTAVRRNRLILTAHSGGGAALMQILAHTDPDEIHAFDALYNDATPLITWAKRRLVAGTGTLRVIYRPGEGTAANSEAVHRAIRAAKSPSFRVERTNVGHNDIPRRFGWRLLADASADLPGVVLAREVDAEVYDSEEYDEAATDFEDTDSEVDVERADEAATDFEDTDSEVDVERADEAATDFEDTDSEVDVERADEAATDFEDTDSEVDVERADEAATDFEDYYVMDREAASPSDVESGEVEEALLEEATDAETDSTEFESFPSGLGLTTRPSPDKPGEEHWDPHNTGLPLYDTPFDVRGKKLSTNFTVGELVSSGAVPAERARISPVLVRCLQAIRDRAGKPVKITSGYRSWKRNVEVYRPHTPKLSRHCSGQAADITIAGLSGLDIAKLAVDACGGGIGIGIGKTFAHIDVRGSWMVWAYKGVDQASVRAQLGEYRRSRGTVPVPTPGGQDVEHRRRRCGAPPSPRTPSDLDRRIRTVMQLLVDRYGYPITGAAGLVGNLIAESAVLPNRIEGSTADQPMRARDFTGRQTDFTAEQVRDRDFAAKRGPRRPGIGIAQWTHPRRRAGLFSHSFNGKVLGATILFDLDAQVDYLVTELRRGFRTVNATLTAPRVTADDASDEVVYRVERPGRVLQDGKLLPRDDPRVQQVFEQRRSHAQRALRVFRAQRP</sequence>
<feature type="region of interest" description="Disordered" evidence="1">
    <location>
        <begin position="41"/>
        <end position="62"/>
    </location>
</feature>
<feature type="region of interest" description="Disordered" evidence="1">
    <location>
        <begin position="597"/>
        <end position="655"/>
    </location>
</feature>
<evidence type="ECO:0000259" key="3">
    <source>
        <dbReference type="Pfam" id="PF10030"/>
    </source>
</evidence>
<dbReference type="InterPro" id="IPR041219">
    <property type="entry name" value="Phage_lysozyme2"/>
</dbReference>
<dbReference type="EMBL" id="FNAB01000002">
    <property type="protein sequence ID" value="SDD02766.1"/>
    <property type="molecule type" value="Genomic_DNA"/>
</dbReference>
<protein>
    <submittedName>
        <fullName evidence="5">Peptidase M15</fullName>
    </submittedName>
</protein>
<dbReference type="AlphaFoldDB" id="A0A1G6RFU4"/>
<organism evidence="5 6">
    <name type="scientific">Rhodococcus tukisamuensis</name>
    <dbReference type="NCBI Taxonomy" id="168276"/>
    <lineage>
        <taxon>Bacteria</taxon>
        <taxon>Bacillati</taxon>
        <taxon>Actinomycetota</taxon>
        <taxon>Actinomycetes</taxon>
        <taxon>Mycobacteriales</taxon>
        <taxon>Nocardiaceae</taxon>
        <taxon>Rhodococcus</taxon>
    </lineage>
</organism>
<feature type="domain" description="Peptidase M15A C-terminal" evidence="2">
    <location>
        <begin position="778"/>
        <end position="875"/>
    </location>
</feature>
<dbReference type="InterPro" id="IPR019262">
    <property type="entry name" value="DUF2272"/>
</dbReference>
<dbReference type="Pfam" id="PF10030">
    <property type="entry name" value="DUF2272"/>
    <property type="match status" value="1"/>
</dbReference>
<evidence type="ECO:0000259" key="2">
    <source>
        <dbReference type="Pfam" id="PF08291"/>
    </source>
</evidence>
<feature type="compositionally biased region" description="Acidic residues" evidence="1">
    <location>
        <begin position="622"/>
        <end position="633"/>
    </location>
</feature>